<sequence>MRTMGEVLDRNKGIGPGFDFLRIALAMSVLFAHSFLIAEGEKFQYSTPPLALMHASIIPMFFTLSGFLITGSALRLRLKDFILNRGMRIVPALVMDIFFAAIVIGPIFTTLSLREYFSTYEFLSYFANIVGLIHYVLPGVFESNPFPNTVNGSLWTVPFEIGCYAIMALIILTHLLKRPRILLCAALVFAVLVFISLAYEWVPFGGEGRIFTATNHFLKSDGRTLYVYFLAGILLYLFRNKIPFHPAIFGTAILLFFLAAFDVFAALPQMPVKLLLIPIVAYVTVYVGLSPIPRIPIYGRGDYSYGIYLYGYPFQQALVTLFPKLTSPWLHFGISMVLVTGVAMLSWHFIEKPTLGLRRKYSFTARKGDAKEELPTAAAPSSCLVPAFAGSDRE</sequence>
<protein>
    <submittedName>
        <fullName evidence="2">Probable sugar acetylase</fullName>
    </submittedName>
</protein>
<dbReference type="InterPro" id="IPR050879">
    <property type="entry name" value="Acyltransferase_3"/>
</dbReference>
<proteinExistence type="predicted"/>
<dbReference type="GO" id="GO:0016747">
    <property type="term" value="F:acyltransferase activity, transferring groups other than amino-acyl groups"/>
    <property type="evidence" value="ECO:0007669"/>
    <property type="project" value="InterPro"/>
</dbReference>
<dbReference type="PANTHER" id="PTHR23028">
    <property type="entry name" value="ACETYLTRANSFERASE"/>
    <property type="match status" value="1"/>
</dbReference>
<dbReference type="EMBL" id="AP012557">
    <property type="protein sequence ID" value="BAN09869.1"/>
    <property type="molecule type" value="Genomic_DNA"/>
</dbReference>
<reference evidence="2" key="2">
    <citation type="journal article" date="2013" name="Microbes Environ.">
        <title>Commonalities and Differences among Symbiosis Islands of Three Mesorhizobium loti Strains.</title>
        <authorList>
            <person name="Kasai-Maita H."/>
            <person name="Hirakawa H."/>
            <person name="Nakamura Y."/>
            <person name="Kaneko T."/>
            <person name="Miki K."/>
            <person name="Maruya J."/>
            <person name="Okazaki S."/>
            <person name="Tabata S."/>
            <person name="Saeki K."/>
            <person name="Sato S."/>
        </authorList>
    </citation>
    <scope>NUCLEOTIDE SEQUENCE</scope>
    <source>
        <strain evidence="2">NZP2037</strain>
    </source>
</reference>
<evidence type="ECO:0000259" key="1">
    <source>
        <dbReference type="Pfam" id="PF01757"/>
    </source>
</evidence>
<name>M5AM14_RHILI</name>
<feature type="domain" description="Acyltransferase 3" evidence="1">
    <location>
        <begin position="17"/>
        <end position="347"/>
    </location>
</feature>
<reference evidence="2" key="1">
    <citation type="submission" date="2012-10" db="EMBL/GenBank/DDBJ databases">
        <authorList>
            <person name="Maita H."/>
            <person name="Sato S."/>
        </authorList>
    </citation>
    <scope>NUCLEOTIDE SEQUENCE</scope>
    <source>
        <strain evidence="2">NZP2037</strain>
    </source>
</reference>
<dbReference type="AlphaFoldDB" id="M5AM14"/>
<dbReference type="Pfam" id="PF01757">
    <property type="entry name" value="Acyl_transf_3"/>
    <property type="match status" value="1"/>
</dbReference>
<dbReference type="InterPro" id="IPR002656">
    <property type="entry name" value="Acyl_transf_3_dom"/>
</dbReference>
<organism evidence="2">
    <name type="scientific">Rhizobium loti</name>
    <name type="common">Mesorhizobium loti</name>
    <dbReference type="NCBI Taxonomy" id="381"/>
    <lineage>
        <taxon>Bacteria</taxon>
        <taxon>Pseudomonadati</taxon>
        <taxon>Pseudomonadota</taxon>
        <taxon>Alphaproteobacteria</taxon>
        <taxon>Hyphomicrobiales</taxon>
        <taxon>Phyllobacteriaceae</taxon>
        <taxon>Mesorhizobium</taxon>
    </lineage>
</organism>
<dbReference type="OrthoDB" id="9767863at2"/>
<evidence type="ECO:0000313" key="2">
    <source>
        <dbReference type="EMBL" id="BAN09869.1"/>
    </source>
</evidence>
<accession>M5AM14</accession>